<dbReference type="AlphaFoldDB" id="A0A939HKW7"/>
<name>A0A939HKW7_9PROT</name>
<feature type="domain" description="Carboxylesterase type B" evidence="4">
    <location>
        <begin position="5"/>
        <end position="321"/>
    </location>
</feature>
<proteinExistence type="inferred from homology"/>
<dbReference type="EC" id="3.1.1.-" evidence="3"/>
<keyword evidence="2 3" id="KW-0378">Hydrolase</keyword>
<dbReference type="SUPFAM" id="SSF53474">
    <property type="entry name" value="alpha/beta-Hydrolases"/>
    <property type="match status" value="1"/>
</dbReference>
<evidence type="ECO:0000259" key="4">
    <source>
        <dbReference type="Pfam" id="PF00135"/>
    </source>
</evidence>
<dbReference type="Proteomes" id="UP000664073">
    <property type="component" value="Unassembled WGS sequence"/>
</dbReference>
<reference evidence="5" key="1">
    <citation type="submission" date="2021-03" db="EMBL/GenBank/DDBJ databases">
        <title>The complete genome sequence of Acetobacter sp. TBRC 12339.</title>
        <authorList>
            <person name="Charoenyingcharoen P."/>
            <person name="Yukphan P."/>
        </authorList>
    </citation>
    <scope>NUCLEOTIDE SEQUENCE</scope>
    <source>
        <strain evidence="5">TBRC 12339</strain>
    </source>
</reference>
<dbReference type="Gene3D" id="3.40.50.1820">
    <property type="entry name" value="alpha/beta hydrolase"/>
    <property type="match status" value="1"/>
</dbReference>
<accession>A0A939HKW7</accession>
<evidence type="ECO:0000313" key="6">
    <source>
        <dbReference type="Proteomes" id="UP000664073"/>
    </source>
</evidence>
<dbReference type="InterPro" id="IPR019826">
    <property type="entry name" value="Carboxylesterase_B_AS"/>
</dbReference>
<keyword evidence="6" id="KW-1185">Reference proteome</keyword>
<protein>
    <recommendedName>
        <fullName evidence="3">Carboxylic ester hydrolase</fullName>
        <ecNumber evidence="3">3.1.1.-</ecNumber>
    </recommendedName>
</protein>
<comment type="caution">
    <text evidence="5">The sequence shown here is derived from an EMBL/GenBank/DDBJ whole genome shotgun (WGS) entry which is preliminary data.</text>
</comment>
<comment type="similarity">
    <text evidence="1 3">Belongs to the type-B carboxylesterase/lipase family.</text>
</comment>
<gene>
    <name evidence="5" type="ORF">J2D77_14180</name>
</gene>
<organism evidence="5 6">
    <name type="scientific">Acetobacter garciniae</name>
    <dbReference type="NCBI Taxonomy" id="2817435"/>
    <lineage>
        <taxon>Bacteria</taxon>
        <taxon>Pseudomonadati</taxon>
        <taxon>Pseudomonadota</taxon>
        <taxon>Alphaproteobacteria</taxon>
        <taxon>Acetobacterales</taxon>
        <taxon>Acetobacteraceae</taxon>
        <taxon>Acetobacter</taxon>
    </lineage>
</organism>
<evidence type="ECO:0000313" key="5">
    <source>
        <dbReference type="EMBL" id="MBO1326300.1"/>
    </source>
</evidence>
<dbReference type="EMBL" id="JAFVMH010000009">
    <property type="protein sequence ID" value="MBO1326300.1"/>
    <property type="molecule type" value="Genomic_DNA"/>
</dbReference>
<evidence type="ECO:0000256" key="3">
    <source>
        <dbReference type="RuleBase" id="RU361235"/>
    </source>
</evidence>
<dbReference type="PROSITE" id="PS00122">
    <property type="entry name" value="CARBOXYLESTERASE_B_1"/>
    <property type="match status" value="1"/>
</dbReference>
<dbReference type="InterPro" id="IPR050309">
    <property type="entry name" value="Type-B_Carboxylest/Lipase"/>
</dbReference>
<evidence type="ECO:0000256" key="1">
    <source>
        <dbReference type="ARBA" id="ARBA00005964"/>
    </source>
</evidence>
<evidence type="ECO:0000256" key="2">
    <source>
        <dbReference type="ARBA" id="ARBA00022801"/>
    </source>
</evidence>
<sequence>MVNVTHVRTQYGRLEGRLIDGIHTFLGVPYAAPLSAGRRFALPQEPKPWRGVRPALAHGPVCPQIPTYGPVGRGATSALNAGEDCLTLNIRTQDTHDKAPVLVWVHGGGYAVGSANEAVLQSGAFAANGIVEVTLNYRLGALGFLHLDGAPDNRGLLDIICALKWVRDNIASFGGDPARVTLAGRSAGGFAVATLMAMPEAHGLFSRALIQSGATPAVLPIHCARRTTERFLSCLGGKGFALETMDIANILNAQKQICDESYESHDWHRDGSVTVVGIPFQPVIDPHTLPYPPEQAVTMGGVAPIPVMIGTTSAEYLTHSRMHPHLTYNALAPLLDPRVRPLGLSGQIMVERYRQALPEHSPIGLWRAIAGDLVFQNPTTRYASLLCQTQPVYKYLYGDIQADETGAAHGAELAEVWWREGMHVENLPQRYHGLNEVFARQVHAIWRSFIADPTPVLPDGSHWSSYGLSERTILSLSVHALQQKKDPFAVRETLWHP</sequence>
<dbReference type="Pfam" id="PF00135">
    <property type="entry name" value="COesterase"/>
    <property type="match status" value="1"/>
</dbReference>
<dbReference type="GO" id="GO:0016787">
    <property type="term" value="F:hydrolase activity"/>
    <property type="evidence" value="ECO:0007669"/>
    <property type="project" value="UniProtKB-KW"/>
</dbReference>
<dbReference type="InterPro" id="IPR029058">
    <property type="entry name" value="AB_hydrolase_fold"/>
</dbReference>
<dbReference type="InterPro" id="IPR002018">
    <property type="entry name" value="CarbesteraseB"/>
</dbReference>
<dbReference type="PANTHER" id="PTHR11559">
    <property type="entry name" value="CARBOXYLESTERASE"/>
    <property type="match status" value="1"/>
</dbReference>